<name>A0ABN1QSI2_9ACTN</name>
<reference evidence="2" key="1">
    <citation type="journal article" date="2019" name="Int. J. Syst. Evol. Microbiol.">
        <title>The Global Catalogue of Microorganisms (GCM) 10K type strain sequencing project: providing services to taxonomists for standard genome sequencing and annotation.</title>
        <authorList>
            <consortium name="The Broad Institute Genomics Platform"/>
            <consortium name="The Broad Institute Genome Sequencing Center for Infectious Disease"/>
            <person name="Wu L."/>
            <person name="Ma J."/>
        </authorList>
    </citation>
    <scope>NUCLEOTIDE SEQUENCE [LARGE SCALE GENOMIC DNA]</scope>
    <source>
        <strain evidence="2">JCM 11444</strain>
    </source>
</reference>
<proteinExistence type="predicted"/>
<evidence type="ECO:0000313" key="2">
    <source>
        <dbReference type="Proteomes" id="UP001500418"/>
    </source>
</evidence>
<dbReference type="EMBL" id="BAAAID010000053">
    <property type="protein sequence ID" value="GAA0946885.1"/>
    <property type="molecule type" value="Genomic_DNA"/>
</dbReference>
<accession>A0ABN1QSI2</accession>
<dbReference type="Proteomes" id="UP001500418">
    <property type="component" value="Unassembled WGS sequence"/>
</dbReference>
<comment type="caution">
    <text evidence="1">The sequence shown here is derived from an EMBL/GenBank/DDBJ whole genome shotgun (WGS) entry which is preliminary data.</text>
</comment>
<gene>
    <name evidence="1" type="ORF">GCM10009575_066980</name>
</gene>
<sequence length="81" mass="8680">MLKGYGAAHYDELAATFGGGIDSVGPDFGIEPLLDTITGSTTLATFVSEQTPLVWPVGQDLRRILWGSVIYRRWSNAPPGA</sequence>
<evidence type="ECO:0000313" key="1">
    <source>
        <dbReference type="EMBL" id="GAA0946885.1"/>
    </source>
</evidence>
<protein>
    <submittedName>
        <fullName evidence="1">Uncharacterized protein</fullName>
    </submittedName>
</protein>
<organism evidence="1 2">
    <name type="scientific">Streptomyces rhizosphaericus</name>
    <dbReference type="NCBI Taxonomy" id="114699"/>
    <lineage>
        <taxon>Bacteria</taxon>
        <taxon>Bacillati</taxon>
        <taxon>Actinomycetota</taxon>
        <taxon>Actinomycetes</taxon>
        <taxon>Kitasatosporales</taxon>
        <taxon>Streptomycetaceae</taxon>
        <taxon>Streptomyces</taxon>
        <taxon>Streptomyces violaceusniger group</taxon>
    </lineage>
</organism>
<keyword evidence="2" id="KW-1185">Reference proteome</keyword>